<keyword evidence="2" id="KW-0699">rRNA-binding</keyword>
<dbReference type="GO" id="GO:0005737">
    <property type="term" value="C:cytoplasm"/>
    <property type="evidence" value="ECO:0007669"/>
    <property type="project" value="UniProtKB-ARBA"/>
</dbReference>
<evidence type="ECO:0000256" key="4">
    <source>
        <dbReference type="ARBA" id="ARBA00022980"/>
    </source>
</evidence>
<keyword evidence="3" id="KW-0694">RNA-binding</keyword>
<dbReference type="GO" id="GO:0006412">
    <property type="term" value="P:translation"/>
    <property type="evidence" value="ECO:0007669"/>
    <property type="project" value="InterPro"/>
</dbReference>
<evidence type="ECO:0000256" key="3">
    <source>
        <dbReference type="ARBA" id="ARBA00022884"/>
    </source>
</evidence>
<dbReference type="Gene3D" id="3.30.1490.10">
    <property type="match status" value="1"/>
</dbReference>
<reference evidence="6" key="1">
    <citation type="submission" date="2018-06" db="EMBL/GenBank/DDBJ databases">
        <authorList>
            <person name="Zhirakovskaya E."/>
        </authorList>
    </citation>
    <scope>NUCLEOTIDE SEQUENCE</scope>
</reference>
<evidence type="ECO:0000313" key="6">
    <source>
        <dbReference type="EMBL" id="VAV83511.1"/>
    </source>
</evidence>
<keyword evidence="4 6" id="KW-0689">Ribosomal protein</keyword>
<dbReference type="NCBIfam" id="NF001109">
    <property type="entry name" value="PRK00136.1"/>
    <property type="match status" value="1"/>
</dbReference>
<dbReference type="PANTHER" id="PTHR11758">
    <property type="entry name" value="40S RIBOSOMAL PROTEIN S15A"/>
    <property type="match status" value="1"/>
</dbReference>
<dbReference type="GO" id="GO:0003735">
    <property type="term" value="F:structural constituent of ribosome"/>
    <property type="evidence" value="ECO:0007669"/>
    <property type="project" value="InterPro"/>
</dbReference>
<dbReference type="FunFam" id="3.30.1370.30:FF:000002">
    <property type="entry name" value="30S ribosomal protein S8"/>
    <property type="match status" value="1"/>
</dbReference>
<protein>
    <submittedName>
        <fullName evidence="6">SSU ribosomal protein S8p (S15Ae)</fullName>
    </submittedName>
</protein>
<name>A0A3B0QT24_9ZZZZ</name>
<dbReference type="Gene3D" id="3.30.1370.30">
    <property type="match status" value="1"/>
</dbReference>
<dbReference type="Pfam" id="PF00410">
    <property type="entry name" value="Ribosomal_S8"/>
    <property type="match status" value="1"/>
</dbReference>
<organism evidence="6">
    <name type="scientific">hydrothermal vent metagenome</name>
    <dbReference type="NCBI Taxonomy" id="652676"/>
    <lineage>
        <taxon>unclassified sequences</taxon>
        <taxon>metagenomes</taxon>
        <taxon>ecological metagenomes</taxon>
    </lineage>
</organism>
<evidence type="ECO:0000256" key="1">
    <source>
        <dbReference type="ARBA" id="ARBA00006471"/>
    </source>
</evidence>
<evidence type="ECO:0000256" key="5">
    <source>
        <dbReference type="ARBA" id="ARBA00023274"/>
    </source>
</evidence>
<dbReference type="GO" id="GO:0005840">
    <property type="term" value="C:ribosome"/>
    <property type="evidence" value="ECO:0007669"/>
    <property type="project" value="UniProtKB-KW"/>
</dbReference>
<keyword evidence="5" id="KW-0687">Ribonucleoprotein</keyword>
<dbReference type="HAMAP" id="MF_01302_B">
    <property type="entry name" value="Ribosomal_uS8_B"/>
    <property type="match status" value="1"/>
</dbReference>
<comment type="similarity">
    <text evidence="1">Belongs to the universal ribosomal protein uS8 family.</text>
</comment>
<sequence>MAMTDPVADMLTRVRNGLGARHKSVDIPASKLKGEIARILKEEGYIVDFTIDKKKIPGTIRVRLKYEGMHTSIITEIKRISKPGKRVYVPSTEIPRVMNGIGIAILSTSKGVLADRKARELGVGGELLCSIY</sequence>
<dbReference type="InterPro" id="IPR047863">
    <property type="entry name" value="Ribosomal_uS8_CS"/>
</dbReference>
<dbReference type="GO" id="GO:0019843">
    <property type="term" value="F:rRNA binding"/>
    <property type="evidence" value="ECO:0007669"/>
    <property type="project" value="UniProtKB-KW"/>
</dbReference>
<dbReference type="InterPro" id="IPR000630">
    <property type="entry name" value="Ribosomal_uS8"/>
</dbReference>
<accession>A0A3B0QT24</accession>
<dbReference type="AlphaFoldDB" id="A0A3B0QT24"/>
<proteinExistence type="inferred from homology"/>
<dbReference type="FunFam" id="3.30.1490.10:FF:000001">
    <property type="entry name" value="30S ribosomal protein S8"/>
    <property type="match status" value="1"/>
</dbReference>
<dbReference type="InterPro" id="IPR035987">
    <property type="entry name" value="Ribosomal_uS8_sf"/>
</dbReference>
<gene>
    <name evidence="6" type="ORF">MNBD_DELTA01-1440</name>
</gene>
<evidence type="ECO:0000256" key="2">
    <source>
        <dbReference type="ARBA" id="ARBA00022730"/>
    </source>
</evidence>
<dbReference type="PROSITE" id="PS00053">
    <property type="entry name" value="RIBOSOMAL_S8"/>
    <property type="match status" value="1"/>
</dbReference>
<dbReference type="GO" id="GO:1990904">
    <property type="term" value="C:ribonucleoprotein complex"/>
    <property type="evidence" value="ECO:0007669"/>
    <property type="project" value="UniProtKB-KW"/>
</dbReference>
<dbReference type="SUPFAM" id="SSF56047">
    <property type="entry name" value="Ribosomal protein S8"/>
    <property type="match status" value="1"/>
</dbReference>
<dbReference type="EMBL" id="UOEA01000042">
    <property type="protein sequence ID" value="VAV83511.1"/>
    <property type="molecule type" value="Genomic_DNA"/>
</dbReference>